<gene>
    <name evidence="6" type="ORF">ABMA28_004135</name>
</gene>
<dbReference type="PANTHER" id="PTHR24096:SF353">
    <property type="entry name" value="GH16244P-RELATED"/>
    <property type="match status" value="1"/>
</dbReference>
<protein>
    <recommendedName>
        <fullName evidence="8">4-coumarate--CoA ligase</fullName>
    </recommendedName>
</protein>
<dbReference type="AlphaFoldDB" id="A0ABD0SUH5"/>
<comment type="similarity">
    <text evidence="2">Belongs to the ATP-dependent AMP-binding enzyme family.</text>
</comment>
<dbReference type="Gene3D" id="3.30.300.30">
    <property type="match status" value="1"/>
</dbReference>
<organism evidence="6 7">
    <name type="scientific">Loxostege sticticalis</name>
    <name type="common">Beet webworm moth</name>
    <dbReference type="NCBI Taxonomy" id="481309"/>
    <lineage>
        <taxon>Eukaryota</taxon>
        <taxon>Metazoa</taxon>
        <taxon>Ecdysozoa</taxon>
        <taxon>Arthropoda</taxon>
        <taxon>Hexapoda</taxon>
        <taxon>Insecta</taxon>
        <taxon>Pterygota</taxon>
        <taxon>Neoptera</taxon>
        <taxon>Endopterygota</taxon>
        <taxon>Lepidoptera</taxon>
        <taxon>Glossata</taxon>
        <taxon>Ditrysia</taxon>
        <taxon>Pyraloidea</taxon>
        <taxon>Crambidae</taxon>
        <taxon>Pyraustinae</taxon>
        <taxon>Loxostege</taxon>
    </lineage>
</organism>
<dbReference type="CDD" id="cd05911">
    <property type="entry name" value="Firefly_Luc_like"/>
    <property type="match status" value="1"/>
</dbReference>
<evidence type="ECO:0000256" key="3">
    <source>
        <dbReference type="ARBA" id="ARBA00023140"/>
    </source>
</evidence>
<dbReference type="InterPro" id="IPR042099">
    <property type="entry name" value="ANL_N_sf"/>
</dbReference>
<dbReference type="GO" id="GO:0005777">
    <property type="term" value="C:peroxisome"/>
    <property type="evidence" value="ECO:0007669"/>
    <property type="project" value="UniProtKB-SubCell"/>
</dbReference>
<dbReference type="GO" id="GO:0003824">
    <property type="term" value="F:catalytic activity"/>
    <property type="evidence" value="ECO:0007669"/>
    <property type="project" value="UniProtKB-ARBA"/>
</dbReference>
<comment type="subcellular location">
    <subcellularLocation>
        <location evidence="1">Peroxisome</location>
    </subcellularLocation>
</comment>
<dbReference type="Pfam" id="PF13193">
    <property type="entry name" value="AMP-binding_C"/>
    <property type="match status" value="1"/>
</dbReference>
<proteinExistence type="inferred from homology"/>
<comment type="caution">
    <text evidence="6">The sequence shown here is derived from an EMBL/GenBank/DDBJ whole genome shotgun (WGS) entry which is preliminary data.</text>
</comment>
<evidence type="ECO:0000256" key="2">
    <source>
        <dbReference type="ARBA" id="ARBA00006432"/>
    </source>
</evidence>
<dbReference type="InterPro" id="IPR020845">
    <property type="entry name" value="AMP-binding_CS"/>
</dbReference>
<dbReference type="EMBL" id="JBEDNZ010000015">
    <property type="protein sequence ID" value="KAL0829355.1"/>
    <property type="molecule type" value="Genomic_DNA"/>
</dbReference>
<dbReference type="InterPro" id="IPR025110">
    <property type="entry name" value="AMP-bd_C"/>
</dbReference>
<dbReference type="FunFam" id="3.30.300.30:FF:000007">
    <property type="entry name" value="4-coumarate--CoA ligase 2"/>
    <property type="match status" value="1"/>
</dbReference>
<name>A0ABD0SUH5_LOXSC</name>
<evidence type="ECO:0000259" key="4">
    <source>
        <dbReference type="Pfam" id="PF00501"/>
    </source>
</evidence>
<evidence type="ECO:0000313" key="6">
    <source>
        <dbReference type="EMBL" id="KAL0829355.1"/>
    </source>
</evidence>
<dbReference type="InterPro" id="IPR045851">
    <property type="entry name" value="AMP-bd_C_sf"/>
</dbReference>
<evidence type="ECO:0000313" key="7">
    <source>
        <dbReference type="Proteomes" id="UP001549921"/>
    </source>
</evidence>
<feature type="domain" description="AMP-dependent synthetase/ligase" evidence="4">
    <location>
        <begin position="54"/>
        <end position="432"/>
    </location>
</feature>
<accession>A0ABD0SUH5</accession>
<evidence type="ECO:0000259" key="5">
    <source>
        <dbReference type="Pfam" id="PF13193"/>
    </source>
</evidence>
<dbReference type="InterPro" id="IPR000873">
    <property type="entry name" value="AMP-dep_synth/lig_dom"/>
</dbReference>
<keyword evidence="3" id="KW-0576">Peroxisome</keyword>
<dbReference type="Gene3D" id="3.40.50.12780">
    <property type="entry name" value="N-terminal domain of ligase-like"/>
    <property type="match status" value="1"/>
</dbReference>
<dbReference type="PANTHER" id="PTHR24096">
    <property type="entry name" value="LONG-CHAIN-FATTY-ACID--COA LIGASE"/>
    <property type="match status" value="1"/>
</dbReference>
<dbReference type="Proteomes" id="UP001549921">
    <property type="component" value="Unassembled WGS sequence"/>
</dbReference>
<dbReference type="PROSITE" id="PS00455">
    <property type="entry name" value="AMP_BINDING"/>
    <property type="match status" value="1"/>
</dbReference>
<dbReference type="Pfam" id="PF00501">
    <property type="entry name" value="AMP-binding"/>
    <property type="match status" value="1"/>
</dbReference>
<dbReference type="SUPFAM" id="SSF56801">
    <property type="entry name" value="Acetyl-CoA synthetase-like"/>
    <property type="match status" value="1"/>
</dbReference>
<sequence>MHSVRRLFPVQIKNVKWPRNYSSSASVKKNEYVLRSAYEDVPVPNIRLLDRLWAEAAHFKNHVALVSAETKKSYTYLQLQNFIGNFATALLKKLGLKPGDVIAIAMPNCPEFPVVAFGAIQAGCSVTTVNPVYKEQELSHQLSVTRPKVIVTIPQSYDTAIKALQLSQLDAKIVIIDNPADSLPDGVIRYTELAESGGADYTLLDKIESKHDDVAVIPFSSGTTGLPKGVEISHKNLLSSMDVMSHEKHCLAELTTAEHQDVLPCVLPFFHIYGMVITLLGHLSKGCKLITMSTFQPGTYFDILENEKVNLLYVVPPLVIFLGKIPLVTKEHLQHLRYIFTGAAPIAATDIEALLSKTQPSTEFVQGYGATETASMGSTTYKGSWNRNYGSCGDPMVNFEMKFINPATGDNVLIGEEGEVCLKSPLVMNGYYKNEGATKDSFTSDGFFKTGDLGIYKPGAGLYITDRIKELIKVKGMQVAPAELEGILRCHPAVQDAGVVGIPHEFYGEVPKAFVILKDEDAEVTAKELQAFVADKVSDYKEIKEVVFVDEIPKTASGKILRRELKRMYL</sequence>
<reference evidence="6 7" key="1">
    <citation type="submission" date="2024-06" db="EMBL/GenBank/DDBJ databases">
        <title>A chromosome-level genome assembly of beet webworm, Loxostege sticticalis.</title>
        <authorList>
            <person name="Zhang Y."/>
        </authorList>
    </citation>
    <scope>NUCLEOTIDE SEQUENCE [LARGE SCALE GENOMIC DNA]</scope>
    <source>
        <strain evidence="6">AQ028</strain>
        <tissue evidence="6">Male pupae</tissue>
    </source>
</reference>
<feature type="domain" description="AMP-binding enzyme C-terminal" evidence="5">
    <location>
        <begin position="483"/>
        <end position="559"/>
    </location>
</feature>
<evidence type="ECO:0008006" key="8">
    <source>
        <dbReference type="Google" id="ProtNLM"/>
    </source>
</evidence>
<evidence type="ECO:0000256" key="1">
    <source>
        <dbReference type="ARBA" id="ARBA00004275"/>
    </source>
</evidence>